<dbReference type="AlphaFoldDB" id="A0A7R8ZN41"/>
<keyword evidence="13" id="KW-0274">FAD</keyword>
<evidence type="ECO:0000256" key="23">
    <source>
        <dbReference type="ARBA" id="ARBA00062365"/>
    </source>
</evidence>
<proteinExistence type="inferred from homology"/>
<evidence type="ECO:0000256" key="6">
    <source>
        <dbReference type="ARBA" id="ARBA00012792"/>
    </source>
</evidence>
<protein>
    <recommendedName>
        <fullName evidence="24">Probable ATP-dependent RNA helicase DDX23</fullName>
        <ecNumber evidence="6">1.3.5.1</ecNumber>
        <ecNumber evidence="5">3.6.4.13</ecNumber>
    </recommendedName>
    <alternativeName>
        <fullName evidence="25">DEAD box protein 23</fullName>
    </alternativeName>
</protein>
<dbReference type="PROSITE" id="PS51192">
    <property type="entry name" value="HELICASE_ATP_BIND_1"/>
    <property type="match status" value="1"/>
</dbReference>
<keyword evidence="14 26" id="KW-0067">ATP-binding</keyword>
<evidence type="ECO:0000256" key="11">
    <source>
        <dbReference type="ARBA" id="ARBA00022801"/>
    </source>
</evidence>
<keyword evidence="7" id="KW-0813">Transport</keyword>
<dbReference type="Pfam" id="PF25430">
    <property type="entry name" value="DDX23"/>
    <property type="match status" value="1"/>
</dbReference>
<dbReference type="Pfam" id="PF00270">
    <property type="entry name" value="DEAD"/>
    <property type="match status" value="1"/>
</dbReference>
<evidence type="ECO:0000256" key="24">
    <source>
        <dbReference type="ARBA" id="ARBA00072905"/>
    </source>
</evidence>
<comment type="subcellular location">
    <subcellularLocation>
        <location evidence="3">Membrane</location>
        <topology evidence="3">Peripheral membrane protein</topology>
    </subcellularLocation>
    <subcellularLocation>
        <location evidence="2">Nucleus</location>
    </subcellularLocation>
</comment>
<keyword evidence="17" id="KW-0472">Membrane</keyword>
<evidence type="ECO:0000256" key="21">
    <source>
        <dbReference type="ARBA" id="ARBA00047984"/>
    </source>
</evidence>
<dbReference type="InterPro" id="IPR001650">
    <property type="entry name" value="Helicase_C-like"/>
</dbReference>
<evidence type="ECO:0000256" key="15">
    <source>
        <dbReference type="ARBA" id="ARBA00022982"/>
    </source>
</evidence>
<dbReference type="PROSITE" id="PS00039">
    <property type="entry name" value="DEAD_ATP_HELICASE"/>
    <property type="match status" value="1"/>
</dbReference>
<sequence length="746" mass="84943">DRIREIGNNAGESSVANLDKLRYADGENSVADMRLEMQRTMQEHAAVFRTGETLQVGCEKMATLNKKITDLKLFDRGMVWNSDLVEALELQNLMTNALQTIEGANARTESREPLSLEELLAKKKAEEAARERPKFLTKEERAAEAIRRRETEVAAKRAQEEAERKQRVQFMEEAKEAYRELSRSQYDRDRYLGIKEKKKRIRKLNDRKFVFDWDAGEDTSDDYNPLYKEKHQVQLFGRGHIGGIDVKQQKKEHACLRLFLVLNQADFFVKKKEDKQKWDDRHWTEKPLDAMTERDWRIFREDYNISVKGGRIPHPIRFWKETELNPELNEIIDKLGYKEPTPIQRQAIPIGLLNRDIIGVAETGSGKTAAFLIPLLTWIVSLPKMQRQEDMDQGPYAIILAPTRELAQQIEEETMKFGTPLGIRTVAVIGGLSREEQGFKLRMGCEIVIATPGRLIDVLENRYLVLGQCTYVVLDEADKMIDMGFEPEVKKILDHMPVTNVKPETAEGEPVICEELSLGNKHKYRQTVMFTATMPPAVERLARTYLRSPAVVYIGSIGKPTERVEQIVYLLSEQEKRKKLLEILQQGIDPPIILFVNQKKGADVLAKGLEKMGYNACTLHGGKGQEQREFALSNLKAGAKDILVATDVAGRGIDIKDVSMVLNYDMAKNMEDYTHRIGRTGRAGKHGVAVSFVTKDDSNLFYDLKQTILASPVSVCPPELANHPDAQHKPGTVVQKKRKDEQLLVC</sequence>
<dbReference type="EC" id="1.3.5.1" evidence="6"/>
<dbReference type="OrthoDB" id="196131at2759"/>
<evidence type="ECO:0000313" key="27">
    <source>
        <dbReference type="EMBL" id="CAD7230766.1"/>
    </source>
</evidence>
<dbReference type="SMART" id="SM00490">
    <property type="entry name" value="HELICc"/>
    <property type="match status" value="1"/>
</dbReference>
<dbReference type="InterPro" id="IPR037099">
    <property type="entry name" value="Fum_R/Succ_DH_flav-like_C_sf"/>
</dbReference>
<evidence type="ECO:0000256" key="13">
    <source>
        <dbReference type="ARBA" id="ARBA00022827"/>
    </source>
</evidence>
<comment type="subunit">
    <text evidence="23">The phosphorylated form (by SRPK2) is a component of the U4/U6-U5 tri-snRNP complex composed of the U4, U6 and U5 snRNAs and at least PRPF3, PRPF4, PRPF6, PRPF8, PRPF31, SNRNP200, TXNL4A, WDR57, SNRNP40, DDX23, CD2BP2, PPIH, SNU13, EFTUD2, SART1 and USP39. Identified in the spliceosome C complex. Interacts with ERBB4. Interacts with ERCC6.</text>
</comment>
<feature type="non-terminal residue" evidence="27">
    <location>
        <position position="1"/>
    </location>
</feature>
<keyword evidence="19" id="KW-0539">Nucleus</keyword>
<dbReference type="Gene3D" id="3.40.50.300">
    <property type="entry name" value="P-loop containing nucleotide triphosphate hydrolases"/>
    <property type="match status" value="2"/>
</dbReference>
<dbReference type="InterPro" id="IPR014014">
    <property type="entry name" value="RNA_helicase_DEAD_Q_motif"/>
</dbReference>
<reference evidence="27" key="1">
    <citation type="submission" date="2020-11" db="EMBL/GenBank/DDBJ databases">
        <authorList>
            <person name="Tran Van P."/>
        </authorList>
    </citation>
    <scope>NUCLEOTIDE SEQUENCE</scope>
</reference>
<dbReference type="GO" id="GO:0016787">
    <property type="term" value="F:hydrolase activity"/>
    <property type="evidence" value="ECO:0007669"/>
    <property type="project" value="UniProtKB-KW"/>
</dbReference>
<evidence type="ECO:0000256" key="16">
    <source>
        <dbReference type="ARBA" id="ARBA00023002"/>
    </source>
</evidence>
<evidence type="ECO:0000256" key="1">
    <source>
        <dbReference type="ARBA" id="ARBA00001974"/>
    </source>
</evidence>
<dbReference type="GO" id="GO:0005634">
    <property type="term" value="C:nucleus"/>
    <property type="evidence" value="ECO:0007669"/>
    <property type="project" value="UniProtKB-SubCell"/>
</dbReference>
<evidence type="ECO:0000256" key="9">
    <source>
        <dbReference type="ARBA" id="ARBA00022664"/>
    </source>
</evidence>
<comment type="catalytic activity">
    <reaction evidence="21">
        <text>ATP + H2O = ADP + phosphate + H(+)</text>
        <dbReference type="Rhea" id="RHEA:13065"/>
        <dbReference type="ChEBI" id="CHEBI:15377"/>
        <dbReference type="ChEBI" id="CHEBI:15378"/>
        <dbReference type="ChEBI" id="CHEBI:30616"/>
        <dbReference type="ChEBI" id="CHEBI:43474"/>
        <dbReference type="ChEBI" id="CHEBI:456216"/>
        <dbReference type="EC" id="3.6.4.13"/>
    </reaction>
</comment>
<evidence type="ECO:0000256" key="22">
    <source>
        <dbReference type="ARBA" id="ARBA00055288"/>
    </source>
</evidence>
<dbReference type="InterPro" id="IPR015939">
    <property type="entry name" value="Fum_Rdtase/Succ_DH_flav-like_C"/>
</dbReference>
<dbReference type="InterPro" id="IPR057479">
    <property type="entry name" value="PRP28/DDX23-like_helical"/>
</dbReference>
<evidence type="ECO:0000256" key="14">
    <source>
        <dbReference type="ARBA" id="ARBA00022840"/>
    </source>
</evidence>
<dbReference type="CDD" id="cd18787">
    <property type="entry name" value="SF2_C_DEAD"/>
    <property type="match status" value="1"/>
</dbReference>
<evidence type="ECO:0000256" key="12">
    <source>
        <dbReference type="ARBA" id="ARBA00022806"/>
    </source>
</evidence>
<name>A0A7R8ZN41_9CRUS</name>
<evidence type="ECO:0000256" key="8">
    <source>
        <dbReference type="ARBA" id="ARBA00022630"/>
    </source>
</evidence>
<dbReference type="Pfam" id="PF02910">
    <property type="entry name" value="Succ_DH_flav_C"/>
    <property type="match status" value="1"/>
</dbReference>
<evidence type="ECO:0000256" key="19">
    <source>
        <dbReference type="ARBA" id="ARBA00023242"/>
    </source>
</evidence>
<dbReference type="SUPFAM" id="SSF46977">
    <property type="entry name" value="Succinate dehydrogenase/fumarate reductase flavoprotein C-terminal domain"/>
    <property type="match status" value="1"/>
</dbReference>
<gene>
    <name evidence="27" type="ORF">CTOB1V02_LOCUS8622</name>
</gene>
<keyword evidence="9" id="KW-0507">mRNA processing</keyword>
<evidence type="ECO:0000256" key="2">
    <source>
        <dbReference type="ARBA" id="ARBA00004123"/>
    </source>
</evidence>
<dbReference type="SUPFAM" id="SSF52540">
    <property type="entry name" value="P-loop containing nucleoside triphosphate hydrolases"/>
    <property type="match status" value="2"/>
</dbReference>
<dbReference type="InterPro" id="IPR011545">
    <property type="entry name" value="DEAD/DEAH_box_helicase_dom"/>
</dbReference>
<dbReference type="FunFam" id="1.20.58.100:FF:000001">
    <property type="entry name" value="Succinate dehydrogenase flavoprotein subunit (SdhA)"/>
    <property type="match status" value="1"/>
</dbReference>
<dbReference type="PROSITE" id="PS51195">
    <property type="entry name" value="Q_MOTIF"/>
    <property type="match status" value="1"/>
</dbReference>
<evidence type="ECO:0000256" key="5">
    <source>
        <dbReference type="ARBA" id="ARBA00012552"/>
    </source>
</evidence>
<dbReference type="GO" id="GO:0016020">
    <property type="term" value="C:membrane"/>
    <property type="evidence" value="ECO:0007669"/>
    <property type="project" value="UniProtKB-SubCell"/>
</dbReference>
<keyword evidence="12 26" id="KW-0347">Helicase</keyword>
<evidence type="ECO:0000256" key="10">
    <source>
        <dbReference type="ARBA" id="ARBA00022741"/>
    </source>
</evidence>
<evidence type="ECO:0000256" key="25">
    <source>
        <dbReference type="ARBA" id="ARBA00075448"/>
    </source>
</evidence>
<evidence type="ECO:0000256" key="4">
    <source>
        <dbReference type="ARBA" id="ARBA00008040"/>
    </source>
</evidence>
<dbReference type="CDD" id="cd17945">
    <property type="entry name" value="DEADc_DDX23"/>
    <property type="match status" value="1"/>
</dbReference>
<dbReference type="FunFam" id="3.40.50.300:FF:000322">
    <property type="entry name" value="probable ATP-dependent RNA helicase DDX23"/>
    <property type="match status" value="1"/>
</dbReference>
<dbReference type="GO" id="GO:0003676">
    <property type="term" value="F:nucleic acid binding"/>
    <property type="evidence" value="ECO:0007669"/>
    <property type="project" value="InterPro"/>
</dbReference>
<keyword evidence="15" id="KW-0249">Electron transport</keyword>
<comment type="function">
    <text evidence="22">Involved in pre-mRNA splicing and its phosphorylated form (by SRPK2) is required for spliceosomal B complex formation. Independently of its spliceosome formation function, required for the suppression of incorrect R-loops formed during transcription; R-loops are composed of a DNA:RNA hybrid and the associated non-template single-stranded DNA.</text>
</comment>
<dbReference type="GO" id="GO:0000398">
    <property type="term" value="P:mRNA splicing, via spliceosome"/>
    <property type="evidence" value="ECO:0007669"/>
    <property type="project" value="UniProtKB-ARBA"/>
</dbReference>
<dbReference type="EC" id="3.6.4.13" evidence="5"/>
<dbReference type="InterPro" id="IPR014001">
    <property type="entry name" value="Helicase_ATP-bd"/>
</dbReference>
<dbReference type="Pfam" id="PF00271">
    <property type="entry name" value="Helicase_C"/>
    <property type="match status" value="1"/>
</dbReference>
<keyword evidence="8" id="KW-0285">Flavoprotein</keyword>
<dbReference type="InterPro" id="IPR000629">
    <property type="entry name" value="RNA-helicase_DEAD-box_CS"/>
</dbReference>
<evidence type="ECO:0000256" key="3">
    <source>
        <dbReference type="ARBA" id="ARBA00004170"/>
    </source>
</evidence>
<comment type="similarity">
    <text evidence="20">Belongs to the DEAD box helicase family. DDX23/PRP28 subfamily.</text>
</comment>
<keyword evidence="10 26" id="KW-0547">Nucleotide-binding</keyword>
<accession>A0A7R8ZN41</accession>
<keyword evidence="11 26" id="KW-0378">Hydrolase</keyword>
<dbReference type="GO" id="GO:0005524">
    <property type="term" value="F:ATP binding"/>
    <property type="evidence" value="ECO:0007669"/>
    <property type="project" value="UniProtKB-KW"/>
</dbReference>
<evidence type="ECO:0000256" key="17">
    <source>
        <dbReference type="ARBA" id="ARBA00023136"/>
    </source>
</evidence>
<dbReference type="FunFam" id="3.40.50.300:FF:000520">
    <property type="entry name" value="probable ATP-dependent RNA helicase DDX23"/>
    <property type="match status" value="1"/>
</dbReference>
<dbReference type="GO" id="GO:0003724">
    <property type="term" value="F:RNA helicase activity"/>
    <property type="evidence" value="ECO:0007669"/>
    <property type="project" value="UniProtKB-EC"/>
</dbReference>
<keyword evidence="18" id="KW-0508">mRNA splicing</keyword>
<evidence type="ECO:0000256" key="18">
    <source>
        <dbReference type="ARBA" id="ARBA00023187"/>
    </source>
</evidence>
<organism evidence="27">
    <name type="scientific">Cyprideis torosa</name>
    <dbReference type="NCBI Taxonomy" id="163714"/>
    <lineage>
        <taxon>Eukaryota</taxon>
        <taxon>Metazoa</taxon>
        <taxon>Ecdysozoa</taxon>
        <taxon>Arthropoda</taxon>
        <taxon>Crustacea</taxon>
        <taxon>Oligostraca</taxon>
        <taxon>Ostracoda</taxon>
        <taxon>Podocopa</taxon>
        <taxon>Podocopida</taxon>
        <taxon>Cytherocopina</taxon>
        <taxon>Cytheroidea</taxon>
        <taxon>Cytherideidae</taxon>
        <taxon>Cyprideis</taxon>
    </lineage>
</organism>
<comment type="cofactor">
    <cofactor evidence="1">
        <name>FAD</name>
        <dbReference type="ChEBI" id="CHEBI:57692"/>
    </cofactor>
</comment>
<dbReference type="InterPro" id="IPR027417">
    <property type="entry name" value="P-loop_NTPase"/>
</dbReference>
<dbReference type="PANTHER" id="PTHR47958">
    <property type="entry name" value="ATP-DEPENDENT RNA HELICASE DBP3"/>
    <property type="match status" value="1"/>
</dbReference>
<dbReference type="EMBL" id="OB662935">
    <property type="protein sequence ID" value="CAD7230766.1"/>
    <property type="molecule type" value="Genomic_DNA"/>
</dbReference>
<evidence type="ECO:0000256" key="20">
    <source>
        <dbReference type="ARBA" id="ARBA00037954"/>
    </source>
</evidence>
<dbReference type="Gene3D" id="1.20.58.100">
    <property type="entry name" value="Fumarate reductase/succinate dehydrogenase flavoprotein-like, C-terminal domain"/>
    <property type="match status" value="1"/>
</dbReference>
<evidence type="ECO:0000256" key="26">
    <source>
        <dbReference type="RuleBase" id="RU000492"/>
    </source>
</evidence>
<keyword evidence="16" id="KW-0560">Oxidoreductase</keyword>
<dbReference type="SMART" id="SM00487">
    <property type="entry name" value="DEXDc"/>
    <property type="match status" value="1"/>
</dbReference>
<comment type="similarity">
    <text evidence="4">Belongs to the FAD-dependent oxidoreductase 2 family. FRD/SDH subfamily.</text>
</comment>
<dbReference type="PROSITE" id="PS51194">
    <property type="entry name" value="HELICASE_CTER"/>
    <property type="match status" value="1"/>
</dbReference>
<evidence type="ECO:0000256" key="7">
    <source>
        <dbReference type="ARBA" id="ARBA00022448"/>
    </source>
</evidence>
<dbReference type="GO" id="GO:0008177">
    <property type="term" value="F:succinate dehydrogenase (quinone) activity"/>
    <property type="evidence" value="ECO:0007669"/>
    <property type="project" value="UniProtKB-EC"/>
</dbReference>